<dbReference type="SUPFAM" id="SSF54236">
    <property type="entry name" value="Ubiquitin-like"/>
    <property type="match status" value="1"/>
</dbReference>
<reference evidence="2 3" key="1">
    <citation type="journal article" date="2015" name="Sci. Rep.">
        <title>The genome of Leishmania panamensis: insights into genomics of the L. (Viannia) subgenus.</title>
        <authorList>
            <person name="Llanes A."/>
            <person name="Restrepo C.M."/>
            <person name="Vecchio G.D."/>
            <person name="Anguizola F.J."/>
            <person name="Lleonart R."/>
        </authorList>
    </citation>
    <scope>NUCLEOTIDE SEQUENCE [LARGE SCALE GENOMIC DNA]</scope>
    <source>
        <strain evidence="2 3">MHOM/PA/94/PSC-1</strain>
    </source>
</reference>
<evidence type="ECO:0000313" key="3">
    <source>
        <dbReference type="Proteomes" id="UP000063063"/>
    </source>
</evidence>
<keyword evidence="3" id="KW-1185">Reference proteome</keyword>
<dbReference type="SMART" id="SM00213">
    <property type="entry name" value="UBQ"/>
    <property type="match status" value="1"/>
</dbReference>
<dbReference type="FunFam" id="3.10.20.90:FF:000306">
    <property type="entry name" value="Putative ubiquitin-like protein"/>
    <property type="match status" value="1"/>
</dbReference>
<feature type="domain" description="Ubiquitin-like" evidence="1">
    <location>
        <begin position="3"/>
        <end position="79"/>
    </location>
</feature>
<dbReference type="InterPro" id="IPR029071">
    <property type="entry name" value="Ubiquitin-like_domsf"/>
</dbReference>
<dbReference type="AlphaFoldDB" id="A0A088RR70"/>
<sequence>MTFSFSVISTTGQRISISVLGPDNTVGDIKAKLEETEGIPQKMIMLVHSGRKLEDNATLEECNIHAGVTINMVLALRAGH</sequence>
<dbReference type="KEGG" id="lpan:LPMP_201800"/>
<dbReference type="RefSeq" id="XP_010698381.1">
    <property type="nucleotide sequence ID" value="XM_010700079.1"/>
</dbReference>
<proteinExistence type="predicted"/>
<dbReference type="InterPro" id="IPR050158">
    <property type="entry name" value="Ubiquitin_ubiquitin-like"/>
</dbReference>
<dbReference type="SMR" id="A0A088RR70"/>
<gene>
    <name evidence="2" type="ORF">LPMP_201800</name>
</gene>
<dbReference type="PRINTS" id="PR00348">
    <property type="entry name" value="UBIQUITIN"/>
</dbReference>
<evidence type="ECO:0000313" key="2">
    <source>
        <dbReference type="EMBL" id="AIN97674.1"/>
    </source>
</evidence>
<organism evidence="2 3">
    <name type="scientific">Leishmania panamensis</name>
    <dbReference type="NCBI Taxonomy" id="5679"/>
    <lineage>
        <taxon>Eukaryota</taxon>
        <taxon>Discoba</taxon>
        <taxon>Euglenozoa</taxon>
        <taxon>Kinetoplastea</taxon>
        <taxon>Metakinetoplastina</taxon>
        <taxon>Trypanosomatida</taxon>
        <taxon>Trypanosomatidae</taxon>
        <taxon>Leishmaniinae</taxon>
        <taxon>Leishmania</taxon>
        <taxon>Leishmania guyanensis species complex</taxon>
    </lineage>
</organism>
<dbReference type="Gene3D" id="3.10.20.90">
    <property type="entry name" value="Phosphatidylinositol 3-kinase Catalytic Subunit, Chain A, domain 1"/>
    <property type="match status" value="1"/>
</dbReference>
<dbReference type="InterPro" id="IPR019956">
    <property type="entry name" value="Ubiquitin_dom"/>
</dbReference>
<dbReference type="Pfam" id="PF00240">
    <property type="entry name" value="ubiquitin"/>
    <property type="match status" value="1"/>
</dbReference>
<name>A0A088RR70_LEIPA</name>
<dbReference type="PANTHER" id="PTHR10666">
    <property type="entry name" value="UBIQUITIN"/>
    <property type="match status" value="1"/>
</dbReference>
<dbReference type="InterPro" id="IPR000626">
    <property type="entry name" value="Ubiquitin-like_dom"/>
</dbReference>
<accession>A0A088RR70</accession>
<dbReference type="OrthoDB" id="419317at2759"/>
<dbReference type="GeneID" id="22574389"/>
<dbReference type="VEuPathDB" id="TriTrypDB:LPAL13_200023400"/>
<dbReference type="EMBL" id="CP009389">
    <property type="protein sequence ID" value="AIN97674.1"/>
    <property type="molecule type" value="Genomic_DNA"/>
</dbReference>
<dbReference type="Proteomes" id="UP000063063">
    <property type="component" value="Chromosome 20"/>
</dbReference>
<dbReference type="PROSITE" id="PS50053">
    <property type="entry name" value="UBIQUITIN_2"/>
    <property type="match status" value="1"/>
</dbReference>
<protein>
    <submittedName>
        <fullName evidence="2">Ubiquitin-like protein</fullName>
    </submittedName>
</protein>
<dbReference type="eggNOG" id="ENOG502SREY">
    <property type="taxonomic scope" value="Eukaryota"/>
</dbReference>
<evidence type="ECO:0000259" key="1">
    <source>
        <dbReference type="PROSITE" id="PS50053"/>
    </source>
</evidence>
<dbReference type="VEuPathDB" id="TriTrypDB:LPMP_201800"/>